<accession>A0AAN6N8J8</accession>
<feature type="compositionally biased region" description="Low complexity" evidence="1">
    <location>
        <begin position="89"/>
        <end position="103"/>
    </location>
</feature>
<feature type="region of interest" description="Disordered" evidence="1">
    <location>
        <begin position="219"/>
        <end position="266"/>
    </location>
</feature>
<comment type="caution">
    <text evidence="2">The sequence shown here is derived from an EMBL/GenBank/DDBJ whole genome shotgun (WGS) entry which is preliminary data.</text>
</comment>
<evidence type="ECO:0000313" key="3">
    <source>
        <dbReference type="Proteomes" id="UP001303473"/>
    </source>
</evidence>
<feature type="region of interest" description="Disordered" evidence="1">
    <location>
        <begin position="89"/>
        <end position="115"/>
    </location>
</feature>
<dbReference type="EMBL" id="MU853787">
    <property type="protein sequence ID" value="KAK3941125.1"/>
    <property type="molecule type" value="Genomic_DNA"/>
</dbReference>
<feature type="compositionally biased region" description="Gly residues" evidence="1">
    <location>
        <begin position="235"/>
        <end position="246"/>
    </location>
</feature>
<keyword evidence="3" id="KW-1185">Reference proteome</keyword>
<gene>
    <name evidence="2" type="ORF">QBC46DRAFT_432658</name>
</gene>
<sequence>MPSSNLCRGACLSAVRPATTTTTTTPITATPMTQRRGLRSATMGFAEIAAWKAHRLKVSSPGYTPTSVFDIKVYTPIHKSNVWNISYPPHTPTSSVSPSSRGSKQTRTKKTALNSSLDIWSTPKAGLKPESSRPNSTLSVLAPILAAQYPWLRAAAEVVDVPSLNVLSRLLVSAQAPEHSRAHATQQTATEEEELDKYEQQKPLLALIREKIKKAFWGGVDDEDEDDSGSRRGGKGPSGGGRGGGQHAAQLSLSQSDASDRMTNREVRDTDNRYVLAHILRELPIFMGGGGSFLWRLP</sequence>
<dbReference type="Proteomes" id="UP001303473">
    <property type="component" value="Unassembled WGS sequence"/>
</dbReference>
<feature type="compositionally biased region" description="Low complexity" evidence="1">
    <location>
        <begin position="248"/>
        <end position="257"/>
    </location>
</feature>
<evidence type="ECO:0000313" key="2">
    <source>
        <dbReference type="EMBL" id="KAK3941125.1"/>
    </source>
</evidence>
<organism evidence="2 3">
    <name type="scientific">Diplogelasinospora grovesii</name>
    <dbReference type="NCBI Taxonomy" id="303347"/>
    <lineage>
        <taxon>Eukaryota</taxon>
        <taxon>Fungi</taxon>
        <taxon>Dikarya</taxon>
        <taxon>Ascomycota</taxon>
        <taxon>Pezizomycotina</taxon>
        <taxon>Sordariomycetes</taxon>
        <taxon>Sordariomycetidae</taxon>
        <taxon>Sordariales</taxon>
        <taxon>Diplogelasinosporaceae</taxon>
        <taxon>Diplogelasinospora</taxon>
    </lineage>
</organism>
<name>A0AAN6N8J8_9PEZI</name>
<feature type="region of interest" description="Disordered" evidence="1">
    <location>
        <begin position="174"/>
        <end position="197"/>
    </location>
</feature>
<protein>
    <submittedName>
        <fullName evidence="2">Uncharacterized protein</fullName>
    </submittedName>
</protein>
<proteinExistence type="predicted"/>
<reference evidence="3" key="1">
    <citation type="journal article" date="2023" name="Mol. Phylogenet. Evol.">
        <title>Genome-scale phylogeny and comparative genomics of the fungal order Sordariales.</title>
        <authorList>
            <person name="Hensen N."/>
            <person name="Bonometti L."/>
            <person name="Westerberg I."/>
            <person name="Brannstrom I.O."/>
            <person name="Guillou S."/>
            <person name="Cros-Aarteil S."/>
            <person name="Calhoun S."/>
            <person name="Haridas S."/>
            <person name="Kuo A."/>
            <person name="Mondo S."/>
            <person name="Pangilinan J."/>
            <person name="Riley R."/>
            <person name="LaButti K."/>
            <person name="Andreopoulos B."/>
            <person name="Lipzen A."/>
            <person name="Chen C."/>
            <person name="Yan M."/>
            <person name="Daum C."/>
            <person name="Ng V."/>
            <person name="Clum A."/>
            <person name="Steindorff A."/>
            <person name="Ohm R.A."/>
            <person name="Martin F."/>
            <person name="Silar P."/>
            <person name="Natvig D.O."/>
            <person name="Lalanne C."/>
            <person name="Gautier V."/>
            <person name="Ament-Velasquez S.L."/>
            <person name="Kruys A."/>
            <person name="Hutchinson M.I."/>
            <person name="Powell A.J."/>
            <person name="Barry K."/>
            <person name="Miller A.N."/>
            <person name="Grigoriev I.V."/>
            <person name="Debuchy R."/>
            <person name="Gladieux P."/>
            <person name="Hiltunen Thoren M."/>
            <person name="Johannesson H."/>
        </authorList>
    </citation>
    <scope>NUCLEOTIDE SEQUENCE [LARGE SCALE GENOMIC DNA]</scope>
    <source>
        <strain evidence="3">CBS 340.73</strain>
    </source>
</reference>
<dbReference type="AlphaFoldDB" id="A0AAN6N8J8"/>
<evidence type="ECO:0000256" key="1">
    <source>
        <dbReference type="SAM" id="MobiDB-lite"/>
    </source>
</evidence>